<dbReference type="PANTHER" id="PTHR36848">
    <property type="entry name" value="DNA-BINDING PROTEIN (PUTATIVE SECRETED PROTEIN)-RELATED"/>
    <property type="match status" value="1"/>
</dbReference>
<evidence type="ECO:0000313" key="1">
    <source>
        <dbReference type="EMBL" id="GIJ57428.1"/>
    </source>
</evidence>
<dbReference type="SUPFAM" id="SSF49785">
    <property type="entry name" value="Galactose-binding domain-like"/>
    <property type="match status" value="1"/>
</dbReference>
<reference evidence="1" key="1">
    <citation type="submission" date="2021-01" db="EMBL/GenBank/DDBJ databases">
        <title>Whole genome shotgun sequence of Virgisporangium aurantiacum NBRC 16421.</title>
        <authorList>
            <person name="Komaki H."/>
            <person name="Tamura T."/>
        </authorList>
    </citation>
    <scope>NUCLEOTIDE SEQUENCE</scope>
    <source>
        <strain evidence="1">NBRC 16421</strain>
    </source>
</reference>
<keyword evidence="2" id="KW-1185">Reference proteome</keyword>
<evidence type="ECO:0000313" key="2">
    <source>
        <dbReference type="Proteomes" id="UP000612585"/>
    </source>
</evidence>
<comment type="caution">
    <text evidence="1">The sequence shown here is derived from an EMBL/GenBank/DDBJ whole genome shotgun (WGS) entry which is preliminary data.</text>
</comment>
<dbReference type="InterPro" id="IPR008979">
    <property type="entry name" value="Galactose-bd-like_sf"/>
</dbReference>
<gene>
    <name evidence="1" type="ORF">Vau01_049440</name>
</gene>
<dbReference type="RefSeq" id="WP_203996758.1">
    <property type="nucleotide sequence ID" value="NZ_BOPG01000031.1"/>
</dbReference>
<dbReference type="InterPro" id="IPR029062">
    <property type="entry name" value="Class_I_gatase-like"/>
</dbReference>
<dbReference type="Proteomes" id="UP000612585">
    <property type="component" value="Unassembled WGS sequence"/>
</dbReference>
<dbReference type="AlphaFoldDB" id="A0A8J3Z9R3"/>
<dbReference type="Gene3D" id="3.40.50.880">
    <property type="match status" value="1"/>
</dbReference>
<dbReference type="InterPro" id="IPR053161">
    <property type="entry name" value="Ulvan_degrading_GH"/>
</dbReference>
<dbReference type="PANTHER" id="PTHR36848:SF2">
    <property type="entry name" value="SECRETED PROTEIN"/>
    <property type="match status" value="1"/>
</dbReference>
<dbReference type="Gene3D" id="2.60.120.260">
    <property type="entry name" value="Galactose-binding domain-like"/>
    <property type="match status" value="2"/>
</dbReference>
<dbReference type="EMBL" id="BOPG01000031">
    <property type="protein sequence ID" value="GIJ57428.1"/>
    <property type="molecule type" value="Genomic_DNA"/>
</dbReference>
<evidence type="ECO:0008006" key="3">
    <source>
        <dbReference type="Google" id="ProtNLM"/>
    </source>
</evidence>
<name>A0A8J3Z9R3_9ACTN</name>
<organism evidence="1 2">
    <name type="scientific">Virgisporangium aurantiacum</name>
    <dbReference type="NCBI Taxonomy" id="175570"/>
    <lineage>
        <taxon>Bacteria</taxon>
        <taxon>Bacillati</taxon>
        <taxon>Actinomycetota</taxon>
        <taxon>Actinomycetes</taxon>
        <taxon>Micromonosporales</taxon>
        <taxon>Micromonosporaceae</taxon>
        <taxon>Virgisporangium</taxon>
    </lineage>
</organism>
<sequence length="1226" mass="132458">MSLPKDLADVLANPPRAFSPVALWWWSGDRLDNRRLRWQLERFAAGGVHNLVVTNLAPSGPNFGGDADDPVFFSDEWWETLDRACDDAAELGVSLWFYDQIGFSGADLQARLVEQEPEFAGRWLARDGRVTTHGFDYLSPDACAALLDRVHGEFERRLGHRLGTVIVGSFQDELPALPTWSATFAAEFARRRGYELAGRESELWQPGGDLLRRDYHLTRAELAETAFFRPLAEWHARHGLLSGCDQQDPARAGHPVEGVALYADYARTHRWFSAPGSDHHGDARIHSSLAHLYGHPRTWIEAFHSSGWGGTLEETFDWLLPWLRAGATLYDPHATYYSTRAGWWEWAPPSTDWRQPYWPHYRVFADAVTRLCAALSLGRHVCDVAVLIPTTTVQTGSPVPEPAVDPAAADGPAARAQRVYLDLVGDMTWFRSVPGALDRLRREADVIDDDSLALADVSGGRVRVADESYRVVVLPACTVLDARVADRLDGFVSAGGLLVAVEALPERSSGDGDALARLLAHFAAGRAHLIPCADDLGPLLAAVPPPVEAPVPSLVRDVDGTRLVFLTAAARASDVSVGEPDRRGISLGWLDARYEFDPARYRDSYAVRVRDVPPTAVLVDPFTGAARALDCVRAGDSVEVRVPFDHGPAALLAFPPAALAPAPERTPALEHRIDLGTRWNFELVSTMDNTWGDFDRPAGGATGPQRWAVRCRTGDEETAAHATFGPKALVVDPSGGVRTLEWSTSRGIRKDPIHRETLGPKGHVPEEFLALGVVPAGTPVTVRCDLVVADGIDGWLAVGAAAAKTVRLAGTALAFDDEGYLATAPVRLAPGRHPIELTLVPDEDLDLRAYLAVIGDRERFARPEWISAAGPARPGATVVLRTVVTAGTVQVAAREAAVIRLNGVEVGRQGGFEPYAAQETPRVRRYDLTAHLRPGGNDLAVELTEGDVRAAVLVDGPPGSGLRSGRHWTAERDGRPAEVVVRRRQYGDPAALHLWRRPHPLPGAEWLSDEPTDGTAQPVTVLPVTVALPAAVEPREQTLSFDIPPGARSMTLRVHGGFDVAVDGTPVTADGGRVPLDGTARTCDLRVRVCPGHSHGAVLAGPVTFEPGPGEIGLGDWEDVGLAEFSGGVRYRQRLTVDQPPAGPAVLDLGRVRGTAEAVVNGRRLGVRVCAPYTFDATGALRPGGNDVEILVYGTLAPYLDAVSPTHFVSPGQRVSGLFGPVILRW</sequence>
<protein>
    <recommendedName>
        <fullName evidence="3">Alpha-L-rhamnosidase</fullName>
    </recommendedName>
</protein>
<accession>A0A8J3Z9R3</accession>
<proteinExistence type="predicted"/>